<dbReference type="Gene3D" id="3.40.630.30">
    <property type="match status" value="1"/>
</dbReference>
<evidence type="ECO:0000313" key="3">
    <source>
        <dbReference type="Proteomes" id="UP000275256"/>
    </source>
</evidence>
<dbReference type="GO" id="GO:0016747">
    <property type="term" value="F:acyltransferase activity, transferring groups other than amino-acyl groups"/>
    <property type="evidence" value="ECO:0007669"/>
    <property type="project" value="InterPro"/>
</dbReference>
<dbReference type="PROSITE" id="PS51186">
    <property type="entry name" value="GNAT"/>
    <property type="match status" value="1"/>
</dbReference>
<dbReference type="EMBL" id="REFW01000001">
    <property type="protein sequence ID" value="RMB61926.1"/>
    <property type="molecule type" value="Genomic_DNA"/>
</dbReference>
<name>A0A3M0GX28_9ACTN</name>
<dbReference type="InterPro" id="IPR016181">
    <property type="entry name" value="Acyl_CoA_acyltransferase"/>
</dbReference>
<accession>A0A3M0GX28</accession>
<gene>
    <name evidence="2" type="ORF">EAX62_04850</name>
</gene>
<keyword evidence="3" id="KW-1185">Reference proteome</keyword>
<evidence type="ECO:0000259" key="1">
    <source>
        <dbReference type="PROSITE" id="PS51186"/>
    </source>
</evidence>
<dbReference type="SUPFAM" id="SSF55729">
    <property type="entry name" value="Acyl-CoA N-acyltransferases (Nat)"/>
    <property type="match status" value="1"/>
</dbReference>
<proteinExistence type="predicted"/>
<protein>
    <recommendedName>
        <fullName evidence="1">N-acetyltransferase domain-containing protein</fullName>
    </recommendedName>
</protein>
<dbReference type="AlphaFoldDB" id="A0A3M0GX28"/>
<dbReference type="OrthoDB" id="9794942at2"/>
<dbReference type="Pfam" id="PF00583">
    <property type="entry name" value="Acetyltransf_1"/>
    <property type="match status" value="1"/>
</dbReference>
<organism evidence="2 3">
    <name type="scientific">Tessaracoccus antarcticus</name>
    <dbReference type="NCBI Taxonomy" id="2479848"/>
    <lineage>
        <taxon>Bacteria</taxon>
        <taxon>Bacillati</taxon>
        <taxon>Actinomycetota</taxon>
        <taxon>Actinomycetes</taxon>
        <taxon>Propionibacteriales</taxon>
        <taxon>Propionibacteriaceae</taxon>
        <taxon>Tessaracoccus</taxon>
    </lineage>
</organism>
<dbReference type="Proteomes" id="UP000275256">
    <property type="component" value="Unassembled WGS sequence"/>
</dbReference>
<evidence type="ECO:0000313" key="2">
    <source>
        <dbReference type="EMBL" id="RMB61926.1"/>
    </source>
</evidence>
<feature type="domain" description="N-acetyltransferase" evidence="1">
    <location>
        <begin position="130"/>
        <end position="264"/>
    </location>
</feature>
<dbReference type="RefSeq" id="WP_121900474.1">
    <property type="nucleotide sequence ID" value="NZ_REFW01000001.1"/>
</dbReference>
<dbReference type="InterPro" id="IPR000182">
    <property type="entry name" value="GNAT_dom"/>
</dbReference>
<sequence>MDWDADTIVRTLERSDLLRAPFRDVGAPSSVGLVARTSYRARVDDPRVMWVSHIAPDRDPHALWSELVEVAHSRGCSTISCQATDRLTPGSHERVMRDLGFTLEADGHVLGAPVESLEPRTPQRQVELTATARSLAAASRVRATLWGTPPMSTDEATAITEAMTKLPLRERTKHDMVVWLNHQPAAVGHLDVHGHVGTLEDAATLPEYQQMGAYTATVDARLMLARAVGCHTVVAFTENDMARRVLQSRGLQVVDTTRLYTLNL</sequence>
<reference evidence="2 3" key="1">
    <citation type="submission" date="2018-10" db="EMBL/GenBank/DDBJ databases">
        <title>Tessaracoccus antarcticuss sp. nov., isolated from sediment.</title>
        <authorList>
            <person name="Zhou L.Y."/>
            <person name="Du Z.J."/>
        </authorList>
    </citation>
    <scope>NUCLEOTIDE SEQUENCE [LARGE SCALE GENOMIC DNA]</scope>
    <source>
        <strain evidence="2 3">JDX10</strain>
    </source>
</reference>
<comment type="caution">
    <text evidence="2">The sequence shown here is derived from an EMBL/GenBank/DDBJ whole genome shotgun (WGS) entry which is preliminary data.</text>
</comment>